<dbReference type="InterPro" id="IPR037229">
    <property type="entry name" value="Ribosomal_bL35_sf"/>
</dbReference>
<evidence type="ECO:0000256" key="5">
    <source>
        <dbReference type="HAMAP-Rule" id="MF_00514"/>
    </source>
</evidence>
<dbReference type="Pfam" id="PF01632">
    <property type="entry name" value="Ribosomal_L35p"/>
    <property type="match status" value="1"/>
</dbReference>
<dbReference type="InterPro" id="IPR018265">
    <property type="entry name" value="Ribosomal_bL35_CS"/>
</dbReference>
<dbReference type="EMBL" id="AP027924">
    <property type="protein sequence ID" value="BED92016.1"/>
    <property type="molecule type" value="Genomic_DNA"/>
</dbReference>
<dbReference type="NCBIfam" id="TIGR00001">
    <property type="entry name" value="rpmI_bact"/>
    <property type="match status" value="1"/>
</dbReference>
<dbReference type="HAMAP" id="MF_00514">
    <property type="entry name" value="Ribosomal_bL35"/>
    <property type="match status" value="1"/>
</dbReference>
<evidence type="ECO:0000256" key="6">
    <source>
        <dbReference type="RuleBase" id="RU000568"/>
    </source>
</evidence>
<accession>A0AA48HYE9</accession>
<dbReference type="GO" id="GO:0006412">
    <property type="term" value="P:translation"/>
    <property type="evidence" value="ECO:0007669"/>
    <property type="project" value="UniProtKB-UniRule"/>
</dbReference>
<proteinExistence type="inferred from homology"/>
<reference evidence="7" key="1">
    <citation type="journal article" date="2023" name="ISME J.">
        <title>Emergence of putative energy parasites within Clostridia revealed by genome analysis of a novel endosymbiotic clade.</title>
        <authorList>
            <person name="Takahashi K."/>
            <person name="Kuwahara H."/>
            <person name="Horikawa Y."/>
            <person name="Izawa K."/>
            <person name="Kato D."/>
            <person name="Inagaki T."/>
            <person name="Yuki M."/>
            <person name="Ohkuma M."/>
            <person name="Hongoh Y."/>
        </authorList>
    </citation>
    <scope>NUCLEOTIDE SEQUENCE</scope>
    <source>
        <strain evidence="7">CfP3-15</strain>
    </source>
</reference>
<sequence>MYKIKTHSGSKKRFKVTKNKKIIRAHANKNHILTKKTRKRKRHLRCACLVDCSNLNQVFRLLPYSL</sequence>
<dbReference type="FunFam" id="4.10.410.60:FF:000001">
    <property type="entry name" value="50S ribosomal protein L35"/>
    <property type="match status" value="1"/>
</dbReference>
<dbReference type="SUPFAM" id="SSF143034">
    <property type="entry name" value="L35p-like"/>
    <property type="match status" value="1"/>
</dbReference>
<dbReference type="PANTHER" id="PTHR33343">
    <property type="entry name" value="54S RIBOSOMAL PROTEIN BL35M"/>
    <property type="match status" value="1"/>
</dbReference>
<gene>
    <name evidence="5" type="primary">rpmI</name>
    <name evidence="7" type="ORF">CfP315_0585</name>
</gene>
<name>A0AA48HYE9_9FIRM</name>
<comment type="similarity">
    <text evidence="1 5 6">Belongs to the bacterial ribosomal protein bL35 family.</text>
</comment>
<dbReference type="PANTHER" id="PTHR33343:SF1">
    <property type="entry name" value="LARGE RIBOSOMAL SUBUNIT PROTEIN BL35M"/>
    <property type="match status" value="1"/>
</dbReference>
<evidence type="ECO:0000256" key="1">
    <source>
        <dbReference type="ARBA" id="ARBA00006598"/>
    </source>
</evidence>
<evidence type="ECO:0000256" key="4">
    <source>
        <dbReference type="ARBA" id="ARBA00071664"/>
    </source>
</evidence>
<dbReference type="Proteomes" id="UP001337580">
    <property type="component" value="Chromosome"/>
</dbReference>
<evidence type="ECO:0000256" key="3">
    <source>
        <dbReference type="ARBA" id="ARBA00023274"/>
    </source>
</evidence>
<keyword evidence="3 5" id="KW-0687">Ribonucleoprotein</keyword>
<organism evidence="7">
    <name type="scientific">Candidatus Improbicoccus pseudotrichonymphae</name>
    <dbReference type="NCBI Taxonomy" id="3033792"/>
    <lineage>
        <taxon>Bacteria</taxon>
        <taxon>Bacillati</taxon>
        <taxon>Bacillota</taxon>
        <taxon>Clostridia</taxon>
        <taxon>Candidatus Improbicoccus</taxon>
    </lineage>
</organism>
<protein>
    <recommendedName>
        <fullName evidence="4 5">Large ribosomal subunit protein bL35</fullName>
    </recommendedName>
</protein>
<evidence type="ECO:0000313" key="7">
    <source>
        <dbReference type="EMBL" id="BED92016.1"/>
    </source>
</evidence>
<evidence type="ECO:0000256" key="2">
    <source>
        <dbReference type="ARBA" id="ARBA00022980"/>
    </source>
</evidence>
<dbReference type="KEGG" id="ips:CfP315_0585"/>
<dbReference type="Gene3D" id="4.10.410.60">
    <property type="match status" value="1"/>
</dbReference>
<dbReference type="InterPro" id="IPR021137">
    <property type="entry name" value="Ribosomal_bL35-like"/>
</dbReference>
<dbReference type="PROSITE" id="PS00936">
    <property type="entry name" value="RIBOSOMAL_L35"/>
    <property type="match status" value="1"/>
</dbReference>
<dbReference type="GO" id="GO:0003735">
    <property type="term" value="F:structural constituent of ribosome"/>
    <property type="evidence" value="ECO:0007669"/>
    <property type="project" value="InterPro"/>
</dbReference>
<keyword evidence="2 5" id="KW-0689">Ribosomal protein</keyword>
<dbReference type="PRINTS" id="PR00064">
    <property type="entry name" value="RIBOSOMALL35"/>
</dbReference>
<dbReference type="InterPro" id="IPR001706">
    <property type="entry name" value="Ribosomal_bL35"/>
</dbReference>
<dbReference type="AlphaFoldDB" id="A0AA48HYE9"/>
<dbReference type="GO" id="GO:0022625">
    <property type="term" value="C:cytosolic large ribosomal subunit"/>
    <property type="evidence" value="ECO:0007669"/>
    <property type="project" value="TreeGrafter"/>
</dbReference>